<accession>A0AAU7LE48</accession>
<evidence type="ECO:0000313" key="1">
    <source>
        <dbReference type="EMBL" id="XBP00184.1"/>
    </source>
</evidence>
<sequence length="143" mass="15233">MPKVVVRGADLLAGDFQALERAERGPALRKGARAGAKVAQRAIKARAPKRLGKMARGIVLVAERSPAASRQATVTVTLSKRTYIYEGQKKNAAMVGRMVELGTRNMAAEPFFRPAFDAAEGEIVTATEAEIAAGIDRVLTGAR</sequence>
<dbReference type="AlphaFoldDB" id="A0AAU7LE48"/>
<gene>
    <name evidence="1" type="ORF">ABFG95_06825</name>
</gene>
<dbReference type="InterPro" id="IPR010064">
    <property type="entry name" value="HK97-gp10_tail"/>
</dbReference>
<reference evidence="1" key="1">
    <citation type="submission" date="2024-05" db="EMBL/GenBank/DDBJ databases">
        <title>Transcriptome analysis of the degradation process of organic nitrogen by two heterotrophic nitrifying and aerobic denitrifying bacteria, Achromobacter sp. HNDS-1 and Enterobacter sp. HNDS-6.</title>
        <authorList>
            <person name="Huang Y."/>
        </authorList>
    </citation>
    <scope>NUCLEOTIDE SEQUENCE</scope>
    <source>
        <strain evidence="1">HNDS-1</strain>
    </source>
</reference>
<dbReference type="KEGG" id="achh:ABFG95_06825"/>
<dbReference type="NCBIfam" id="TIGR01725">
    <property type="entry name" value="phge_HK97_gp10"/>
    <property type="match status" value="1"/>
</dbReference>
<organism evidence="1">
    <name type="scientific">Achromobacter sp. HNDS-1</name>
    <dbReference type="NCBI Taxonomy" id="3151598"/>
    <lineage>
        <taxon>Bacteria</taxon>
        <taxon>Pseudomonadati</taxon>
        <taxon>Pseudomonadota</taxon>
        <taxon>Betaproteobacteria</taxon>
        <taxon>Burkholderiales</taxon>
        <taxon>Alcaligenaceae</taxon>
        <taxon>Achromobacter</taxon>
    </lineage>
</organism>
<dbReference type="RefSeq" id="WP_313657436.1">
    <property type="nucleotide sequence ID" value="NZ_CP157584.1"/>
</dbReference>
<proteinExistence type="predicted"/>
<protein>
    <submittedName>
        <fullName evidence="1">HK97-gp10 family putative phage morphogenesis protein</fullName>
    </submittedName>
</protein>
<name>A0AAU7LE48_9BURK</name>
<dbReference type="EMBL" id="CP157584">
    <property type="protein sequence ID" value="XBP00184.1"/>
    <property type="molecule type" value="Genomic_DNA"/>
</dbReference>